<dbReference type="EMBL" id="CAJNNV010030427">
    <property type="protein sequence ID" value="CAE8632510.1"/>
    <property type="molecule type" value="Genomic_DNA"/>
</dbReference>
<proteinExistence type="predicted"/>
<dbReference type="OrthoDB" id="437686at2759"/>
<keyword evidence="3" id="KW-1185">Reference proteome</keyword>
<evidence type="ECO:0000313" key="2">
    <source>
        <dbReference type="EMBL" id="CAE8632510.1"/>
    </source>
</evidence>
<name>A0A813H455_POLGL</name>
<organism evidence="2 3">
    <name type="scientific">Polarella glacialis</name>
    <name type="common">Dinoflagellate</name>
    <dbReference type="NCBI Taxonomy" id="89957"/>
    <lineage>
        <taxon>Eukaryota</taxon>
        <taxon>Sar</taxon>
        <taxon>Alveolata</taxon>
        <taxon>Dinophyceae</taxon>
        <taxon>Suessiales</taxon>
        <taxon>Suessiaceae</taxon>
        <taxon>Polarella</taxon>
    </lineage>
</organism>
<dbReference type="AlphaFoldDB" id="A0A813H455"/>
<feature type="region of interest" description="Disordered" evidence="1">
    <location>
        <begin position="82"/>
        <end position="150"/>
    </location>
</feature>
<reference evidence="2" key="1">
    <citation type="submission" date="2021-02" db="EMBL/GenBank/DDBJ databases">
        <authorList>
            <person name="Dougan E. K."/>
            <person name="Rhodes N."/>
            <person name="Thang M."/>
            <person name="Chan C."/>
        </authorList>
    </citation>
    <scope>NUCLEOTIDE SEQUENCE</scope>
</reference>
<evidence type="ECO:0000256" key="1">
    <source>
        <dbReference type="SAM" id="MobiDB-lite"/>
    </source>
</evidence>
<comment type="caution">
    <text evidence="2">The sequence shown here is derived from an EMBL/GenBank/DDBJ whole genome shotgun (WGS) entry which is preliminary data.</text>
</comment>
<evidence type="ECO:0000313" key="3">
    <source>
        <dbReference type="Proteomes" id="UP000654075"/>
    </source>
</evidence>
<feature type="compositionally biased region" description="Low complexity" evidence="1">
    <location>
        <begin position="82"/>
        <end position="135"/>
    </location>
</feature>
<sequence length="241" mass="25902">VYHSMENEVGKHMAPEDPEPACLVLEGLQWAEALQTLNRRSGSGASPAPWIPAHEIGTPPPWELLQGLWEHCLLETCEGEAAASSSSANGRERSATLTTASSTDTLSITASTTTETNSTSNATDIDNATNTTDTTSTKRKKKLSAVARKRQKTIETEEAPAAMALSTRLSAAAPAGALKEAKRWMADFEKVCAWMRRQDLAGQLDRASASSGGLAVLRNFLPEPVAWVALRVLEELMNLVD</sequence>
<accession>A0A813H455</accession>
<dbReference type="Proteomes" id="UP000654075">
    <property type="component" value="Unassembled WGS sequence"/>
</dbReference>
<gene>
    <name evidence="2" type="ORF">PGLA1383_LOCUS48456</name>
</gene>
<feature type="non-terminal residue" evidence="2">
    <location>
        <position position="1"/>
    </location>
</feature>
<feature type="compositionally biased region" description="Basic residues" evidence="1">
    <location>
        <begin position="137"/>
        <end position="150"/>
    </location>
</feature>
<protein>
    <submittedName>
        <fullName evidence="2">Uncharacterized protein</fullName>
    </submittedName>
</protein>